<dbReference type="PANTHER" id="PTHR48057:SF7">
    <property type="entry name" value="LEUCINE-RICH REPEAT SERINE_THREONINE-PROTEIN KINASE 1"/>
    <property type="match status" value="1"/>
</dbReference>
<dbReference type="Pfam" id="PF13516">
    <property type="entry name" value="LRR_6"/>
    <property type="match status" value="2"/>
</dbReference>
<dbReference type="AlphaFoldDB" id="A0A250XQT4"/>
<dbReference type="EMBL" id="BEGY01000166">
    <property type="protein sequence ID" value="GAX85383.1"/>
    <property type="molecule type" value="Genomic_DNA"/>
</dbReference>
<dbReference type="Gene3D" id="3.80.10.10">
    <property type="entry name" value="Ribonuclease Inhibitor"/>
    <property type="match status" value="2"/>
</dbReference>
<gene>
    <name evidence="2" type="ORF">CEUSTIGMA_g12799.t1</name>
</gene>
<dbReference type="SUPFAM" id="SSF52047">
    <property type="entry name" value="RNI-like"/>
    <property type="match status" value="2"/>
</dbReference>
<dbReference type="InterPro" id="IPR001611">
    <property type="entry name" value="Leu-rich_rpt"/>
</dbReference>
<dbReference type="InterPro" id="IPR052595">
    <property type="entry name" value="LRRC69/RLP"/>
</dbReference>
<accession>A0A250XQT4</accession>
<dbReference type="InterPro" id="IPR032675">
    <property type="entry name" value="LRR_dom_sf"/>
</dbReference>
<organism evidence="2 3">
    <name type="scientific">Chlamydomonas eustigma</name>
    <dbReference type="NCBI Taxonomy" id="1157962"/>
    <lineage>
        <taxon>Eukaryota</taxon>
        <taxon>Viridiplantae</taxon>
        <taxon>Chlorophyta</taxon>
        <taxon>core chlorophytes</taxon>
        <taxon>Chlorophyceae</taxon>
        <taxon>CS clade</taxon>
        <taxon>Chlamydomonadales</taxon>
        <taxon>Chlamydomonadaceae</taxon>
        <taxon>Chlamydomonas</taxon>
    </lineage>
</organism>
<dbReference type="GO" id="GO:0005930">
    <property type="term" value="C:axoneme"/>
    <property type="evidence" value="ECO:0007669"/>
    <property type="project" value="UniProtKB-SubCell"/>
</dbReference>
<dbReference type="PANTHER" id="PTHR48057">
    <property type="entry name" value="LEUCINE-RICH REPEAT SERINE/THREONINE-PROTEIN KINASE 1"/>
    <property type="match status" value="1"/>
</dbReference>
<dbReference type="OrthoDB" id="341587at2759"/>
<comment type="subcellular location">
    <subcellularLocation>
        <location evidence="1">Cytoplasm</location>
        <location evidence="1">Cytoskeleton</location>
        <location evidence="1">Cilium axoneme</location>
    </subcellularLocation>
</comment>
<comment type="caution">
    <text evidence="2">The sequence shown here is derived from an EMBL/GenBank/DDBJ whole genome shotgun (WGS) entry which is preliminary data.</text>
</comment>
<name>A0A250XQT4_9CHLO</name>
<proteinExistence type="predicted"/>
<evidence type="ECO:0000313" key="3">
    <source>
        <dbReference type="Proteomes" id="UP000232323"/>
    </source>
</evidence>
<sequence>MLTLRLHVKRDNPGLLSSWFCSWATRLRSANSLHLELAAESDHDVDGSEDDNVDDDDKCGTAARNKCVADGIMNWEILQSLLDGAETSVAALTITKGSLQMYPASSWSSTCLPSSLPLPSSLFSKLSRLRSLRLRGALSHADIATKLSSLSTISGCISYIPCLKSLDLSQNKGLGAMELSALHPMWSHLSFLKALDLGGNALESECVDGLGQALQHLSSLTFLGLSGSSLFDNISKTPSAQIKRLQHLAFLDLSQSSFSDERGMIELLRHLCSVTSLTRLDLSEVVGFMLQGPRLFSEAMEQLADLRHLDMHAMIWNQQSGNAVTSKLVPDLRPLQHLRYLNVSDCSLGQLDAQSLTESLPSQGELLHLDLSLNAFDGKIPAAFMSALSCLVSLQHLNVSWVFQLGINDGRITDEDLGSLGRSLVCMTSLRHLEIGGNSLEDGMAMSAPALGQIAALTFLGLGDNELHMRDIASLVPSLMRLTSLKSLFVGKNKIGVGGASFMVPALRSLKNLTELDVSYNQLGPQGASSLSVAIASLTSLERLEIRGNHVGESGPSILAPALKGLSCLTHLDILHISVSRLDKRNELLEAVMHLPAFKLDAQSQIRREGGNR</sequence>
<dbReference type="SMART" id="SM00368">
    <property type="entry name" value="LRR_RI"/>
    <property type="match status" value="5"/>
</dbReference>
<reference evidence="2 3" key="1">
    <citation type="submission" date="2017-08" db="EMBL/GenBank/DDBJ databases">
        <title>Acidophilic green algal genome provides insights into adaptation to an acidic environment.</title>
        <authorList>
            <person name="Hirooka S."/>
            <person name="Hirose Y."/>
            <person name="Kanesaki Y."/>
            <person name="Higuchi S."/>
            <person name="Fujiwara T."/>
            <person name="Onuma R."/>
            <person name="Era A."/>
            <person name="Ohbayashi R."/>
            <person name="Uzuka A."/>
            <person name="Nozaki H."/>
            <person name="Yoshikawa H."/>
            <person name="Miyagishima S.Y."/>
        </authorList>
    </citation>
    <scope>NUCLEOTIDE SEQUENCE [LARGE SCALE GENOMIC DNA]</scope>
    <source>
        <strain evidence="2 3">NIES-2499</strain>
    </source>
</reference>
<protein>
    <submittedName>
        <fullName evidence="2">Uncharacterized protein</fullName>
    </submittedName>
</protein>
<keyword evidence="3" id="KW-1185">Reference proteome</keyword>
<evidence type="ECO:0000256" key="1">
    <source>
        <dbReference type="ARBA" id="ARBA00004430"/>
    </source>
</evidence>
<dbReference type="Proteomes" id="UP000232323">
    <property type="component" value="Unassembled WGS sequence"/>
</dbReference>
<evidence type="ECO:0000313" key="2">
    <source>
        <dbReference type="EMBL" id="GAX85383.1"/>
    </source>
</evidence>